<organism evidence="1 2">
    <name type="scientific">Caerostris extrusa</name>
    <name type="common">Bark spider</name>
    <name type="synonym">Caerostris bankana</name>
    <dbReference type="NCBI Taxonomy" id="172846"/>
    <lineage>
        <taxon>Eukaryota</taxon>
        <taxon>Metazoa</taxon>
        <taxon>Ecdysozoa</taxon>
        <taxon>Arthropoda</taxon>
        <taxon>Chelicerata</taxon>
        <taxon>Arachnida</taxon>
        <taxon>Araneae</taxon>
        <taxon>Araneomorphae</taxon>
        <taxon>Entelegynae</taxon>
        <taxon>Araneoidea</taxon>
        <taxon>Araneidae</taxon>
        <taxon>Caerostris</taxon>
    </lineage>
</organism>
<comment type="caution">
    <text evidence="1">The sequence shown here is derived from an EMBL/GenBank/DDBJ whole genome shotgun (WGS) entry which is preliminary data.</text>
</comment>
<keyword evidence="2" id="KW-1185">Reference proteome</keyword>
<gene>
    <name evidence="1" type="ORF">CEXT_397541</name>
</gene>
<sequence>MDFKKSRYSFSFLDTDILSTSINDVFPLPQKAANAEKKLPGRSAIKNKRTFISPFTFRLPSPGGSIDFPLIT</sequence>
<evidence type="ECO:0000313" key="1">
    <source>
        <dbReference type="EMBL" id="GIX79588.1"/>
    </source>
</evidence>
<dbReference type="Proteomes" id="UP001054945">
    <property type="component" value="Unassembled WGS sequence"/>
</dbReference>
<dbReference type="AlphaFoldDB" id="A0AAV4N4I3"/>
<reference evidence="1 2" key="1">
    <citation type="submission" date="2021-06" db="EMBL/GenBank/DDBJ databases">
        <title>Caerostris extrusa draft genome.</title>
        <authorList>
            <person name="Kono N."/>
            <person name="Arakawa K."/>
        </authorList>
    </citation>
    <scope>NUCLEOTIDE SEQUENCE [LARGE SCALE GENOMIC DNA]</scope>
</reference>
<accession>A0AAV4N4I3</accession>
<evidence type="ECO:0000313" key="2">
    <source>
        <dbReference type="Proteomes" id="UP001054945"/>
    </source>
</evidence>
<protein>
    <submittedName>
        <fullName evidence="1">Uncharacterized protein</fullName>
    </submittedName>
</protein>
<dbReference type="EMBL" id="BPLR01020511">
    <property type="protein sequence ID" value="GIX79588.1"/>
    <property type="molecule type" value="Genomic_DNA"/>
</dbReference>
<proteinExistence type="predicted"/>
<name>A0AAV4N4I3_CAEEX</name>